<reference evidence="3" key="1">
    <citation type="submission" date="2016-11" db="EMBL/GenBank/DDBJ databases">
        <authorList>
            <person name="Varghese N."/>
            <person name="Submissions S."/>
        </authorList>
    </citation>
    <scope>NUCLEOTIDE SEQUENCE [LARGE SCALE GENOMIC DNA]</scope>
    <source>
        <strain evidence="3">CGMCC 1.8863</strain>
    </source>
</reference>
<proteinExistence type="predicted"/>
<dbReference type="AlphaFoldDB" id="A0A1M6NCN1"/>
<evidence type="ECO:0000256" key="1">
    <source>
        <dbReference type="SAM" id="Phobius"/>
    </source>
</evidence>
<evidence type="ECO:0000313" key="2">
    <source>
        <dbReference type="EMBL" id="SHJ93346.1"/>
    </source>
</evidence>
<keyword evidence="3" id="KW-1185">Reference proteome</keyword>
<gene>
    <name evidence="2" type="ORF">SAMN04487911_1623</name>
</gene>
<dbReference type="Proteomes" id="UP000184231">
    <property type="component" value="Unassembled WGS sequence"/>
</dbReference>
<organism evidence="2 3">
    <name type="scientific">Arenibacter nanhaiticus</name>
    <dbReference type="NCBI Taxonomy" id="558155"/>
    <lineage>
        <taxon>Bacteria</taxon>
        <taxon>Pseudomonadati</taxon>
        <taxon>Bacteroidota</taxon>
        <taxon>Flavobacteriia</taxon>
        <taxon>Flavobacteriales</taxon>
        <taxon>Flavobacteriaceae</taxon>
        <taxon>Arenibacter</taxon>
    </lineage>
</organism>
<accession>A0A1M6NCN1</accession>
<keyword evidence="1" id="KW-0472">Membrane</keyword>
<evidence type="ECO:0000313" key="3">
    <source>
        <dbReference type="Proteomes" id="UP000184231"/>
    </source>
</evidence>
<dbReference type="EMBL" id="FQYX01000062">
    <property type="protein sequence ID" value="SHJ93346.1"/>
    <property type="molecule type" value="Genomic_DNA"/>
</dbReference>
<feature type="non-terminal residue" evidence="2">
    <location>
        <position position="1"/>
    </location>
</feature>
<name>A0A1M6NCN1_9FLAO</name>
<sequence length="66" mass="7523">HYRTAQYETRTLGGVRGAVRFYLGADPSTRLPPVLITEITILNKISIVIFYFLLIFNQFSDSSDII</sequence>
<keyword evidence="1" id="KW-1133">Transmembrane helix</keyword>
<feature type="transmembrane region" description="Helical" evidence="1">
    <location>
        <begin position="34"/>
        <end position="56"/>
    </location>
</feature>
<keyword evidence="1" id="KW-0812">Transmembrane</keyword>
<protein>
    <submittedName>
        <fullName evidence="2">Uncharacterized protein</fullName>
    </submittedName>
</protein>